<reference evidence="1 2" key="1">
    <citation type="submission" date="2009-01" db="EMBL/GenBank/DDBJ databases">
        <authorList>
            <person name="Qin X."/>
            <person name="Bachman B."/>
            <person name="Battles P."/>
            <person name="Bell A."/>
            <person name="Bess C."/>
            <person name="Bickham C."/>
            <person name="Chaboub L."/>
            <person name="Chen D."/>
            <person name="Coyle M."/>
            <person name="Deiros D.R."/>
            <person name="Dinh H."/>
            <person name="Forbes L."/>
            <person name="Fowler G."/>
            <person name="Francisco L."/>
            <person name="Fu Q."/>
            <person name="Gubbala S."/>
            <person name="Hale W."/>
            <person name="Han Y."/>
            <person name="Hemphill L."/>
            <person name="Highlander S.K."/>
            <person name="Hirani K."/>
            <person name="Hogues M."/>
            <person name="Jackson L."/>
            <person name="Jakkamsetti A."/>
            <person name="Javaid M."/>
            <person name="Jiang H."/>
            <person name="Korchina V."/>
            <person name="Kovar C."/>
            <person name="Lara F."/>
            <person name="Lee S."/>
            <person name="Mata R."/>
            <person name="Mathew T."/>
            <person name="Moen C."/>
            <person name="Morales K."/>
            <person name="Munidasa M."/>
            <person name="Nazareth L."/>
            <person name="Ngo R."/>
            <person name="Nguyen L."/>
            <person name="Okwuonu G."/>
            <person name="Ongeri F."/>
            <person name="Patil S."/>
            <person name="Petrosino J."/>
            <person name="Pham C."/>
            <person name="Pham P."/>
            <person name="Pu L.-L."/>
            <person name="Puazo M."/>
            <person name="Raj R."/>
            <person name="Reid J."/>
            <person name="Rouhana J."/>
            <person name="Saada N."/>
            <person name="Shang Y."/>
            <person name="Simmons D."/>
            <person name="Thornton R."/>
            <person name="Warren J."/>
            <person name="Weissenberger G."/>
            <person name="Zhang J."/>
            <person name="Zhang L."/>
            <person name="Zhou C."/>
            <person name="Zhu D."/>
            <person name="Muzny D."/>
            <person name="Worley K."/>
            <person name="Gibbs R."/>
        </authorList>
    </citation>
    <scope>NUCLEOTIDE SEQUENCE [LARGE SCALE GENOMIC DNA]</scope>
    <source>
        <strain evidence="1 2">DSM 16047</strain>
    </source>
</reference>
<sequence>MVNLDLKAFCGTIPAQKTLKKIRLYAKMYAKKIKEYMVKP</sequence>
<evidence type="ECO:0000313" key="1">
    <source>
        <dbReference type="EMBL" id="EEJ71040.1"/>
    </source>
</evidence>
<organism evidence="1 2">
    <name type="scientific">Lactobacillus ultunensis DSM 16047</name>
    <dbReference type="NCBI Taxonomy" id="525365"/>
    <lineage>
        <taxon>Bacteria</taxon>
        <taxon>Bacillati</taxon>
        <taxon>Bacillota</taxon>
        <taxon>Bacilli</taxon>
        <taxon>Lactobacillales</taxon>
        <taxon>Lactobacillaceae</taxon>
        <taxon>Lactobacillus</taxon>
    </lineage>
</organism>
<protein>
    <submittedName>
        <fullName evidence="1">Uncharacterized protein</fullName>
    </submittedName>
</protein>
<evidence type="ECO:0000313" key="2">
    <source>
        <dbReference type="Proteomes" id="UP000005583"/>
    </source>
</evidence>
<keyword evidence="2" id="KW-1185">Reference proteome</keyword>
<dbReference type="AlphaFoldDB" id="C2EQN7"/>
<dbReference type="EMBL" id="ACGU01000110">
    <property type="protein sequence ID" value="EEJ71040.1"/>
    <property type="molecule type" value="Genomic_DNA"/>
</dbReference>
<comment type="caution">
    <text evidence="1">The sequence shown here is derived from an EMBL/GenBank/DDBJ whole genome shotgun (WGS) entry which is preliminary data.</text>
</comment>
<accession>C2EQN7</accession>
<dbReference type="HOGENOM" id="CLU_3291723_0_0_9"/>
<proteinExistence type="predicted"/>
<dbReference type="Proteomes" id="UP000005583">
    <property type="component" value="Unassembled WGS sequence"/>
</dbReference>
<name>C2EQN7_9LACO</name>
<gene>
    <name evidence="1" type="ORF">HMPREF0548_1983</name>
</gene>